<dbReference type="GO" id="GO:0005524">
    <property type="term" value="F:ATP binding"/>
    <property type="evidence" value="ECO:0007669"/>
    <property type="project" value="UniProtKB-UniRule"/>
</dbReference>
<dbReference type="Gene3D" id="1.10.510.10">
    <property type="entry name" value="Transferase(Phosphotransferase) domain 1"/>
    <property type="match status" value="1"/>
</dbReference>
<dbReference type="GO" id="GO:0004674">
    <property type="term" value="F:protein serine/threonine kinase activity"/>
    <property type="evidence" value="ECO:0007669"/>
    <property type="project" value="UniProtKB-KW"/>
</dbReference>
<dbReference type="InterPro" id="IPR017441">
    <property type="entry name" value="Protein_kinase_ATP_BS"/>
</dbReference>
<dbReference type="SUPFAM" id="SSF56112">
    <property type="entry name" value="Protein kinase-like (PK-like)"/>
    <property type="match status" value="1"/>
</dbReference>
<dbReference type="FunFam" id="1.10.510.10:FF:000571">
    <property type="entry name" value="Maternal embryonic leucine zipper kinase"/>
    <property type="match status" value="1"/>
</dbReference>
<dbReference type="InterPro" id="IPR000719">
    <property type="entry name" value="Prot_kinase_dom"/>
</dbReference>
<keyword evidence="3" id="KW-0808">Transferase</keyword>
<dbReference type="OMA" id="RRITMNE"/>
<protein>
    <submittedName>
        <fullName evidence="10">Kinase-like protein</fullName>
    </submittedName>
</protein>
<name>A0A137P211_CONC2</name>
<dbReference type="Proteomes" id="UP000070444">
    <property type="component" value="Unassembled WGS sequence"/>
</dbReference>
<evidence type="ECO:0000256" key="7">
    <source>
        <dbReference type="PROSITE-ProRule" id="PRU10141"/>
    </source>
</evidence>
<dbReference type="CDD" id="cd14003">
    <property type="entry name" value="STKc_AMPK-like"/>
    <property type="match status" value="1"/>
</dbReference>
<keyword evidence="2 8" id="KW-0723">Serine/threonine-protein kinase</keyword>
<evidence type="ECO:0000256" key="8">
    <source>
        <dbReference type="RuleBase" id="RU000304"/>
    </source>
</evidence>
<dbReference type="EMBL" id="KQ964550">
    <property type="protein sequence ID" value="KXN69052.1"/>
    <property type="molecule type" value="Genomic_DNA"/>
</dbReference>
<evidence type="ECO:0000256" key="2">
    <source>
        <dbReference type="ARBA" id="ARBA00022527"/>
    </source>
</evidence>
<dbReference type="PROSITE" id="PS00107">
    <property type="entry name" value="PROTEIN_KINASE_ATP"/>
    <property type="match status" value="1"/>
</dbReference>
<comment type="similarity">
    <text evidence="1">Belongs to the protein kinase superfamily. CAMK Ser/Thr protein kinase family. NIM1 subfamily.</text>
</comment>
<gene>
    <name evidence="10" type="ORF">CONCODRAFT_41083</name>
</gene>
<dbReference type="AlphaFoldDB" id="A0A137P211"/>
<evidence type="ECO:0000256" key="6">
    <source>
        <dbReference type="ARBA" id="ARBA00022840"/>
    </source>
</evidence>
<dbReference type="InterPro" id="IPR008271">
    <property type="entry name" value="Ser/Thr_kinase_AS"/>
</dbReference>
<organism evidence="10 11">
    <name type="scientific">Conidiobolus coronatus (strain ATCC 28846 / CBS 209.66 / NRRL 28638)</name>
    <name type="common">Delacroixia coronata</name>
    <dbReference type="NCBI Taxonomy" id="796925"/>
    <lineage>
        <taxon>Eukaryota</taxon>
        <taxon>Fungi</taxon>
        <taxon>Fungi incertae sedis</taxon>
        <taxon>Zoopagomycota</taxon>
        <taxon>Entomophthoromycotina</taxon>
        <taxon>Entomophthoromycetes</taxon>
        <taxon>Entomophthorales</taxon>
        <taxon>Ancylistaceae</taxon>
        <taxon>Conidiobolus</taxon>
    </lineage>
</organism>
<dbReference type="PROSITE" id="PS50011">
    <property type="entry name" value="PROTEIN_KINASE_DOM"/>
    <property type="match status" value="1"/>
</dbReference>
<evidence type="ECO:0000259" key="9">
    <source>
        <dbReference type="PROSITE" id="PS50011"/>
    </source>
</evidence>
<dbReference type="GO" id="GO:0035556">
    <property type="term" value="P:intracellular signal transduction"/>
    <property type="evidence" value="ECO:0007669"/>
    <property type="project" value="TreeGrafter"/>
</dbReference>
<evidence type="ECO:0000313" key="11">
    <source>
        <dbReference type="Proteomes" id="UP000070444"/>
    </source>
</evidence>
<dbReference type="InterPro" id="IPR011009">
    <property type="entry name" value="Kinase-like_dom_sf"/>
</dbReference>
<dbReference type="PANTHER" id="PTHR24346:SF82">
    <property type="entry name" value="KP78A-RELATED"/>
    <property type="match status" value="1"/>
</dbReference>
<reference evidence="10 11" key="1">
    <citation type="journal article" date="2015" name="Genome Biol. Evol.">
        <title>Phylogenomic analyses indicate that early fungi evolved digesting cell walls of algal ancestors of land plants.</title>
        <authorList>
            <person name="Chang Y."/>
            <person name="Wang S."/>
            <person name="Sekimoto S."/>
            <person name="Aerts A.L."/>
            <person name="Choi C."/>
            <person name="Clum A."/>
            <person name="LaButti K.M."/>
            <person name="Lindquist E.A."/>
            <person name="Yee Ngan C."/>
            <person name="Ohm R.A."/>
            <person name="Salamov A.A."/>
            <person name="Grigoriev I.V."/>
            <person name="Spatafora J.W."/>
            <person name="Berbee M.L."/>
        </authorList>
    </citation>
    <scope>NUCLEOTIDE SEQUENCE [LARGE SCALE GENOMIC DNA]</scope>
    <source>
        <strain evidence="10 11">NRRL 28638</strain>
    </source>
</reference>
<keyword evidence="5 10" id="KW-0418">Kinase</keyword>
<evidence type="ECO:0000256" key="5">
    <source>
        <dbReference type="ARBA" id="ARBA00022777"/>
    </source>
</evidence>
<feature type="binding site" evidence="7">
    <location>
        <position position="37"/>
    </location>
    <ligand>
        <name>ATP</name>
        <dbReference type="ChEBI" id="CHEBI:30616"/>
    </ligand>
</feature>
<feature type="domain" description="Protein kinase" evidence="9">
    <location>
        <begin position="8"/>
        <end position="267"/>
    </location>
</feature>
<keyword evidence="4 7" id="KW-0547">Nucleotide-binding</keyword>
<evidence type="ECO:0000256" key="4">
    <source>
        <dbReference type="ARBA" id="ARBA00022741"/>
    </source>
</evidence>
<evidence type="ECO:0000256" key="3">
    <source>
        <dbReference type="ARBA" id="ARBA00022679"/>
    </source>
</evidence>
<dbReference type="OrthoDB" id="942095at2759"/>
<evidence type="ECO:0000256" key="1">
    <source>
        <dbReference type="ARBA" id="ARBA00010791"/>
    </source>
</evidence>
<feature type="non-terminal residue" evidence="10">
    <location>
        <position position="267"/>
    </location>
</feature>
<dbReference type="GO" id="GO:0000226">
    <property type="term" value="P:microtubule cytoskeleton organization"/>
    <property type="evidence" value="ECO:0007669"/>
    <property type="project" value="TreeGrafter"/>
</dbReference>
<proteinExistence type="inferred from homology"/>
<sequence>MKTPLGEFQIGKTLGEGSYGKVKLIVNVATHEKLAVKIIKRFVPPDEKGRNGRGGKPFEQRILREANLTRFLNHDNIVPLRDCRITKTHFYLFYEYVPGCQLTDKIGRNGLDKEQARKYFDQIVEGIGYCHSNFVVHRDIKVENIMIDTHDRVRIIDFGLANFFDQKTNLNTFCGSLQYSAPEIMRGDPYVGPEVDIWSLGVVLFAMLTGTLPFEDPRNPGAWDNVMNGRIKFPHNVDATARSLISKCLDPQPKRRITMNEIARHPY</sequence>
<dbReference type="PANTHER" id="PTHR24346">
    <property type="entry name" value="MAP/MICROTUBULE AFFINITY-REGULATING KINASE"/>
    <property type="match status" value="1"/>
</dbReference>
<evidence type="ECO:0000313" key="10">
    <source>
        <dbReference type="EMBL" id="KXN69052.1"/>
    </source>
</evidence>
<dbReference type="GO" id="GO:0005737">
    <property type="term" value="C:cytoplasm"/>
    <property type="evidence" value="ECO:0007669"/>
    <property type="project" value="TreeGrafter"/>
</dbReference>
<dbReference type="PROSITE" id="PS00108">
    <property type="entry name" value="PROTEIN_KINASE_ST"/>
    <property type="match status" value="1"/>
</dbReference>
<keyword evidence="11" id="KW-1185">Reference proteome</keyword>
<dbReference type="SMART" id="SM00220">
    <property type="entry name" value="S_TKc"/>
    <property type="match status" value="1"/>
</dbReference>
<accession>A0A137P211</accession>
<dbReference type="Pfam" id="PF00069">
    <property type="entry name" value="Pkinase"/>
    <property type="match status" value="1"/>
</dbReference>
<dbReference type="STRING" id="796925.A0A137P211"/>
<keyword evidence="6 7" id="KW-0067">ATP-binding</keyword>